<dbReference type="WBParaSite" id="L893_g13322.t1">
    <property type="protein sequence ID" value="L893_g13322.t1"/>
    <property type="gene ID" value="L893_g13322"/>
</dbReference>
<dbReference type="Proteomes" id="UP000095287">
    <property type="component" value="Unplaced"/>
</dbReference>
<dbReference type="AlphaFoldDB" id="A0A1I7Y6T5"/>
<proteinExistence type="predicted"/>
<accession>A0A1I7Y6T5</accession>
<feature type="region of interest" description="Disordered" evidence="1">
    <location>
        <begin position="67"/>
        <end position="86"/>
    </location>
</feature>
<organism evidence="2 3">
    <name type="scientific">Steinernema glaseri</name>
    <dbReference type="NCBI Taxonomy" id="37863"/>
    <lineage>
        <taxon>Eukaryota</taxon>
        <taxon>Metazoa</taxon>
        <taxon>Ecdysozoa</taxon>
        <taxon>Nematoda</taxon>
        <taxon>Chromadorea</taxon>
        <taxon>Rhabditida</taxon>
        <taxon>Tylenchina</taxon>
        <taxon>Panagrolaimomorpha</taxon>
        <taxon>Strongyloidoidea</taxon>
        <taxon>Steinernematidae</taxon>
        <taxon>Steinernema</taxon>
    </lineage>
</organism>
<evidence type="ECO:0000256" key="1">
    <source>
        <dbReference type="SAM" id="MobiDB-lite"/>
    </source>
</evidence>
<evidence type="ECO:0000313" key="3">
    <source>
        <dbReference type="WBParaSite" id="L893_g13322.t1"/>
    </source>
</evidence>
<keyword evidence="2" id="KW-1185">Reference proteome</keyword>
<protein>
    <submittedName>
        <fullName evidence="3">Uncharacterized protein</fullName>
    </submittedName>
</protein>
<reference evidence="3" key="1">
    <citation type="submission" date="2016-11" db="UniProtKB">
        <authorList>
            <consortium name="WormBaseParasite"/>
        </authorList>
    </citation>
    <scope>IDENTIFICATION</scope>
</reference>
<sequence>MNSGNGAMPPNNPMGNLWQQPPYENQGMLPPNFQHHQGRSQPYPIPQRQNAHMQQQQKHMMMAPPNTTSMQQFANMPPTSSTSNIDDLYAEDFLPTPMEPTGQQGGMGVWAG</sequence>
<evidence type="ECO:0000313" key="2">
    <source>
        <dbReference type="Proteomes" id="UP000095287"/>
    </source>
</evidence>
<feature type="compositionally biased region" description="Low complexity" evidence="1">
    <location>
        <begin position="1"/>
        <end position="16"/>
    </location>
</feature>
<feature type="compositionally biased region" description="Gly residues" evidence="1">
    <location>
        <begin position="103"/>
        <end position="112"/>
    </location>
</feature>
<name>A0A1I7Y6T5_9BILA</name>
<feature type="compositionally biased region" description="Polar residues" evidence="1">
    <location>
        <begin position="67"/>
        <end position="85"/>
    </location>
</feature>
<feature type="region of interest" description="Disordered" evidence="1">
    <location>
        <begin position="1"/>
        <end position="59"/>
    </location>
</feature>
<feature type="region of interest" description="Disordered" evidence="1">
    <location>
        <begin position="92"/>
        <end position="112"/>
    </location>
</feature>